<accession>A0A1D2VB55</accession>
<keyword evidence="9" id="KW-0539">Nucleus</keyword>
<keyword evidence="8 11" id="KW-0694">RNA-binding</keyword>
<dbReference type="FunCoup" id="A0A1D2VB55">
    <property type="interactions" value="774"/>
</dbReference>
<dbReference type="OrthoDB" id="422663at2759"/>
<dbReference type="Proteomes" id="UP000095038">
    <property type="component" value="Unassembled WGS sequence"/>
</dbReference>
<dbReference type="Pfam" id="PF00270">
    <property type="entry name" value="DEAD"/>
    <property type="match status" value="1"/>
</dbReference>
<name>A0A1D2VB55_9ASCO</name>
<dbReference type="InterPro" id="IPR027417">
    <property type="entry name" value="P-loop_NTPase"/>
</dbReference>
<dbReference type="AlphaFoldDB" id="A0A1D2VB55"/>
<feature type="domain" description="Helicase ATP-binding" evidence="13">
    <location>
        <begin position="164"/>
        <end position="362"/>
    </location>
</feature>
<dbReference type="GO" id="GO:0005730">
    <property type="term" value="C:nucleolus"/>
    <property type="evidence" value="ECO:0007669"/>
    <property type="project" value="UniProtKB-SubCell"/>
</dbReference>
<evidence type="ECO:0000259" key="14">
    <source>
        <dbReference type="PROSITE" id="PS51194"/>
    </source>
</evidence>
<evidence type="ECO:0000256" key="8">
    <source>
        <dbReference type="ARBA" id="ARBA00022884"/>
    </source>
</evidence>
<dbReference type="RefSeq" id="XP_020045132.1">
    <property type="nucleotide sequence ID" value="XM_020190874.1"/>
</dbReference>
<dbReference type="SUPFAM" id="SSF52540">
    <property type="entry name" value="P-loop containing nucleoside triphosphate hydrolases"/>
    <property type="match status" value="2"/>
</dbReference>
<gene>
    <name evidence="16" type="ORF">ASCRUDRAFT_38625</name>
</gene>
<evidence type="ECO:0000256" key="4">
    <source>
        <dbReference type="ARBA" id="ARBA00022741"/>
    </source>
</evidence>
<sequence length="739" mass="83315">MDYDDGLLLNFATDTTSPSTTSKNTKTKIVGGRWKDRRKLIQNSKRKSTPNLNNYKNNQNYQKHKRKRDQNDTINSSRSASLKKPKYQEKHGQFGGKNSSFVSSLFTSKNKSQNQFVIPSNAPLKNSNFEDLGINSKLAKYLNEKLHYSEPTVIQKYSIPNLIKKNNNFKNDLFIKSQTGSGKTLAFLLPIFNNLMILKNQINRDSGLFAIILTPTRELALQIHAVLDRLSKISVNIVSTFVIGGEKKKSEKARLRKGINILIATPGRLLDHIKSTKNLDLGSLKYLVLDEGDKLMELGFEQTLTEIIQNIEEQTKNNENSAELLNLYPELPNRRVTILCSATLKDNVKKLGEISLNNPLLISSNANEENGNGVVTFNNDDTGNVNETFNNNKEISSAPDQLLQQAIIVPPKLRLVSLNGILHNLSSENQNSNTGSRIIVFLSCSDSVDFHFKIFSRNGRKIVPAEKKEADNNKSANNNSNNDSADENVTISSAPLIGENTIAYKLHGSLTQQLRSFTLNHFSNPKINSDKNLVLFCTDVVSRGLDLPLVSTVIEYDPPFTIEDHLHRVGRTARVGNQGNAMLFLFPELEENYVEKIKEYHTNGQIQKIQYDEILKKVYADPNSKRSKWDIEATTWHLNVERWLLAFPSVLEFSKNAFISHIRAYTTHLNSEKDCFNVKKLHLGHIAKSFGLRETPKNMGAGANKSNSRPKKPKESSKNKMLRMANLTVKSSSSEFNFM</sequence>
<dbReference type="InterPro" id="IPR025313">
    <property type="entry name" value="SPB4-like_CTE"/>
</dbReference>
<keyword evidence="3" id="KW-0698">rRNA processing</keyword>
<dbReference type="EC" id="3.6.4.13" evidence="11"/>
<evidence type="ECO:0000256" key="7">
    <source>
        <dbReference type="ARBA" id="ARBA00022840"/>
    </source>
</evidence>
<dbReference type="Gene3D" id="3.40.50.300">
    <property type="entry name" value="P-loop containing nucleotide triphosphate hydrolases"/>
    <property type="match status" value="2"/>
</dbReference>
<comment type="subcellular location">
    <subcellularLocation>
        <location evidence="1">Nucleus</location>
        <location evidence="1">Nucleolus</location>
    </subcellularLocation>
</comment>
<proteinExistence type="inferred from homology"/>
<feature type="region of interest" description="Disordered" evidence="12">
    <location>
        <begin position="694"/>
        <end position="724"/>
    </location>
</feature>
<evidence type="ECO:0000256" key="1">
    <source>
        <dbReference type="ARBA" id="ARBA00004604"/>
    </source>
</evidence>
<dbReference type="InterPro" id="IPR011545">
    <property type="entry name" value="DEAD/DEAH_box_helicase_dom"/>
</dbReference>
<evidence type="ECO:0000256" key="5">
    <source>
        <dbReference type="ARBA" id="ARBA00022801"/>
    </source>
</evidence>
<keyword evidence="17" id="KW-1185">Reference proteome</keyword>
<reference evidence="17" key="1">
    <citation type="submission" date="2016-05" db="EMBL/GenBank/DDBJ databases">
        <title>Comparative genomics of biotechnologically important yeasts.</title>
        <authorList>
            <consortium name="DOE Joint Genome Institute"/>
            <person name="Riley R."/>
            <person name="Haridas S."/>
            <person name="Wolfe K.H."/>
            <person name="Lopes M.R."/>
            <person name="Hittinger C.T."/>
            <person name="Goker M."/>
            <person name="Salamov A."/>
            <person name="Wisecaver J."/>
            <person name="Long T.M."/>
            <person name="Aerts A.L."/>
            <person name="Barry K."/>
            <person name="Choi C."/>
            <person name="Clum A."/>
            <person name="Coughlan A.Y."/>
            <person name="Deshpande S."/>
            <person name="Douglass A.P."/>
            <person name="Hanson S.J."/>
            <person name="Klenk H.-P."/>
            <person name="Labutti K."/>
            <person name="Lapidus A."/>
            <person name="Lindquist E."/>
            <person name="Lipzen A."/>
            <person name="Meier-Kolthoff J.P."/>
            <person name="Ohm R.A."/>
            <person name="Otillar R.P."/>
            <person name="Pangilinan J."/>
            <person name="Peng Y."/>
            <person name="Rokas A."/>
            <person name="Rosa C.A."/>
            <person name="Scheuner C."/>
            <person name="Sibirny A.A."/>
            <person name="Slot J.C."/>
            <person name="Stielow J.B."/>
            <person name="Sun H."/>
            <person name="Kurtzman C.P."/>
            <person name="Blackwell M."/>
            <person name="Grigoriev I.V."/>
            <person name="Jeffries T.W."/>
        </authorList>
    </citation>
    <scope>NUCLEOTIDE SEQUENCE [LARGE SCALE GENOMIC DNA]</scope>
    <source>
        <strain evidence="17">DSM 1968</strain>
    </source>
</reference>
<comment type="similarity">
    <text evidence="11">Belongs to the DEAD box helicase family.</text>
</comment>
<keyword evidence="4 11" id="KW-0547">Nucleotide-binding</keyword>
<feature type="region of interest" description="Disordered" evidence="12">
    <location>
        <begin position="465"/>
        <end position="488"/>
    </location>
</feature>
<dbReference type="GeneID" id="30964510"/>
<evidence type="ECO:0000256" key="11">
    <source>
        <dbReference type="RuleBase" id="RU365068"/>
    </source>
</evidence>
<dbReference type="PROSITE" id="PS51195">
    <property type="entry name" value="Q_MOTIF"/>
    <property type="match status" value="1"/>
</dbReference>
<dbReference type="STRING" id="1344418.A0A1D2VB55"/>
<comment type="catalytic activity">
    <reaction evidence="11">
        <text>ATP + H2O = ADP + phosphate + H(+)</text>
        <dbReference type="Rhea" id="RHEA:13065"/>
        <dbReference type="ChEBI" id="CHEBI:15377"/>
        <dbReference type="ChEBI" id="CHEBI:15378"/>
        <dbReference type="ChEBI" id="CHEBI:30616"/>
        <dbReference type="ChEBI" id="CHEBI:43474"/>
        <dbReference type="ChEBI" id="CHEBI:456216"/>
        <dbReference type="EC" id="3.6.4.13"/>
    </reaction>
</comment>
<evidence type="ECO:0000259" key="13">
    <source>
        <dbReference type="PROSITE" id="PS51192"/>
    </source>
</evidence>
<evidence type="ECO:0000256" key="2">
    <source>
        <dbReference type="ARBA" id="ARBA00022517"/>
    </source>
</evidence>
<dbReference type="CDD" id="cd17949">
    <property type="entry name" value="DEADc_DDX31"/>
    <property type="match status" value="1"/>
</dbReference>
<dbReference type="GO" id="GO:0003724">
    <property type="term" value="F:RNA helicase activity"/>
    <property type="evidence" value="ECO:0007669"/>
    <property type="project" value="UniProtKB-EC"/>
</dbReference>
<evidence type="ECO:0000256" key="9">
    <source>
        <dbReference type="ARBA" id="ARBA00023242"/>
    </source>
</evidence>
<keyword evidence="7 11" id="KW-0067">ATP-binding</keyword>
<protein>
    <recommendedName>
        <fullName evidence="11">ATP-dependent RNA helicase</fullName>
        <ecNumber evidence="11">3.6.4.13</ecNumber>
    </recommendedName>
</protein>
<dbReference type="EMBL" id="KV454489">
    <property type="protein sequence ID" value="ODV58825.1"/>
    <property type="molecule type" value="Genomic_DNA"/>
</dbReference>
<dbReference type="PROSITE" id="PS51194">
    <property type="entry name" value="HELICASE_CTER"/>
    <property type="match status" value="1"/>
</dbReference>
<dbReference type="InParanoid" id="A0A1D2VB55"/>
<keyword evidence="2" id="KW-0690">Ribosome biogenesis</keyword>
<comment type="function">
    <text evidence="11">RNA helicase.</text>
</comment>
<dbReference type="InterPro" id="IPR001650">
    <property type="entry name" value="Helicase_C-like"/>
</dbReference>
<evidence type="ECO:0000256" key="10">
    <source>
        <dbReference type="PROSITE-ProRule" id="PRU00552"/>
    </source>
</evidence>
<evidence type="ECO:0000259" key="15">
    <source>
        <dbReference type="PROSITE" id="PS51195"/>
    </source>
</evidence>
<dbReference type="CDD" id="cd18787">
    <property type="entry name" value="SF2_C_DEAD"/>
    <property type="match status" value="1"/>
</dbReference>
<feature type="region of interest" description="Disordered" evidence="12">
    <location>
        <begin position="41"/>
        <end position="95"/>
    </location>
</feature>
<evidence type="ECO:0000313" key="17">
    <source>
        <dbReference type="Proteomes" id="UP000095038"/>
    </source>
</evidence>
<dbReference type="InterPro" id="IPR014014">
    <property type="entry name" value="RNA_helicase_DEAD_Q_motif"/>
</dbReference>
<evidence type="ECO:0000256" key="12">
    <source>
        <dbReference type="SAM" id="MobiDB-lite"/>
    </source>
</evidence>
<dbReference type="SMART" id="SM00487">
    <property type="entry name" value="DEXDc"/>
    <property type="match status" value="1"/>
</dbReference>
<organism evidence="16 17">
    <name type="scientific">Ascoidea rubescens DSM 1968</name>
    <dbReference type="NCBI Taxonomy" id="1344418"/>
    <lineage>
        <taxon>Eukaryota</taxon>
        <taxon>Fungi</taxon>
        <taxon>Dikarya</taxon>
        <taxon>Ascomycota</taxon>
        <taxon>Saccharomycotina</taxon>
        <taxon>Saccharomycetes</taxon>
        <taxon>Ascoideaceae</taxon>
        <taxon>Ascoidea</taxon>
    </lineage>
</organism>
<dbReference type="SMART" id="SM00490">
    <property type="entry name" value="HELICc"/>
    <property type="match status" value="1"/>
</dbReference>
<dbReference type="Pfam" id="PF00271">
    <property type="entry name" value="Helicase_C"/>
    <property type="match status" value="1"/>
</dbReference>
<dbReference type="GO" id="GO:0000464">
    <property type="term" value="P:endonucleolytic cleavage in ITS1 upstream of 5.8S rRNA from tricistronic rRNA transcript (SSU-rRNA, 5.8S rRNA, LSU-rRNA)"/>
    <property type="evidence" value="ECO:0007669"/>
    <property type="project" value="EnsemblFungi"/>
</dbReference>
<feature type="domain" description="DEAD-box RNA helicase Q" evidence="15">
    <location>
        <begin position="127"/>
        <end position="156"/>
    </location>
</feature>
<comment type="domain">
    <text evidence="11">The Q motif is unique to and characteristic of the DEAD box family of RNA helicases and controls ATP binding and hydrolysis.</text>
</comment>
<evidence type="ECO:0000256" key="3">
    <source>
        <dbReference type="ARBA" id="ARBA00022552"/>
    </source>
</evidence>
<evidence type="ECO:0000313" key="16">
    <source>
        <dbReference type="EMBL" id="ODV58825.1"/>
    </source>
</evidence>
<keyword evidence="6 11" id="KW-0347">Helicase</keyword>
<dbReference type="GO" id="GO:0016787">
    <property type="term" value="F:hydrolase activity"/>
    <property type="evidence" value="ECO:0007669"/>
    <property type="project" value="UniProtKB-KW"/>
</dbReference>
<dbReference type="PANTHER" id="PTHR24031">
    <property type="entry name" value="RNA HELICASE"/>
    <property type="match status" value="1"/>
</dbReference>
<feature type="short sequence motif" description="Q motif" evidence="10">
    <location>
        <begin position="127"/>
        <end position="156"/>
    </location>
</feature>
<feature type="domain" description="Helicase C-terminal" evidence="14">
    <location>
        <begin position="417"/>
        <end position="615"/>
    </location>
</feature>
<evidence type="ECO:0000256" key="6">
    <source>
        <dbReference type="ARBA" id="ARBA00022806"/>
    </source>
</evidence>
<dbReference type="GO" id="GO:0005524">
    <property type="term" value="F:ATP binding"/>
    <property type="evidence" value="ECO:0007669"/>
    <property type="project" value="UniProtKB-UniRule"/>
</dbReference>
<dbReference type="GO" id="GO:0003723">
    <property type="term" value="F:RNA binding"/>
    <property type="evidence" value="ECO:0007669"/>
    <property type="project" value="UniProtKB-UniRule"/>
</dbReference>
<keyword evidence="5 11" id="KW-0378">Hydrolase</keyword>
<dbReference type="InterPro" id="IPR014001">
    <property type="entry name" value="Helicase_ATP-bd"/>
</dbReference>
<dbReference type="Pfam" id="PF13959">
    <property type="entry name" value="CTE_SPB4"/>
    <property type="match status" value="1"/>
</dbReference>
<dbReference type="PROSITE" id="PS51192">
    <property type="entry name" value="HELICASE_ATP_BIND_1"/>
    <property type="match status" value="1"/>
</dbReference>
<feature type="compositionally biased region" description="Low complexity" evidence="12">
    <location>
        <begin position="473"/>
        <end position="483"/>
    </location>
</feature>
<dbReference type="SMART" id="SM01178">
    <property type="entry name" value="DUF4217"/>
    <property type="match status" value="1"/>
</dbReference>